<organism evidence="1 2">
    <name type="scientific">Alistipes intestinihominis</name>
    <dbReference type="NCBI Taxonomy" id="3133172"/>
    <lineage>
        <taxon>Bacteria</taxon>
        <taxon>Pseudomonadati</taxon>
        <taxon>Bacteroidota</taxon>
        <taxon>Bacteroidia</taxon>
        <taxon>Bacteroidales</taxon>
        <taxon>Rikenellaceae</taxon>
        <taxon>Alistipes</taxon>
    </lineage>
</organism>
<keyword evidence="2" id="KW-1185">Reference proteome</keyword>
<protein>
    <recommendedName>
        <fullName evidence="3">DUF1493 family protein</fullName>
    </recommendedName>
</protein>
<sequence>MNIREHIADKLIDSGGFWSYDKTSVRENMSDDQLIEAALEKLDLDDIDLLFRLFSAKKIKDVWLRTMVVQGDYYYSLNRFFAWYYFGIRYPDRYLKAMMTRHLSKLTA</sequence>
<dbReference type="Proteomes" id="UP001460202">
    <property type="component" value="Unassembled WGS sequence"/>
</dbReference>
<evidence type="ECO:0000313" key="2">
    <source>
        <dbReference type="Proteomes" id="UP001460202"/>
    </source>
</evidence>
<comment type="caution">
    <text evidence="1">The sequence shown here is derived from an EMBL/GenBank/DDBJ whole genome shotgun (WGS) entry which is preliminary data.</text>
</comment>
<dbReference type="EMBL" id="JBBMFL010000004">
    <property type="protein sequence ID" value="MEQ2544295.1"/>
    <property type="molecule type" value="Genomic_DNA"/>
</dbReference>
<accession>A0ABV1GV60</accession>
<gene>
    <name evidence="1" type="ORF">WMO46_04955</name>
</gene>
<reference evidence="1 2" key="1">
    <citation type="submission" date="2024-03" db="EMBL/GenBank/DDBJ databases">
        <title>Human intestinal bacterial collection.</title>
        <authorList>
            <person name="Pauvert C."/>
            <person name="Hitch T.C.A."/>
            <person name="Clavel T."/>
        </authorList>
    </citation>
    <scope>NUCLEOTIDE SEQUENCE [LARGE SCALE GENOMIC DNA]</scope>
    <source>
        <strain evidence="1 2">CLA-KB-H122</strain>
    </source>
</reference>
<dbReference type="GeneID" id="78181092"/>
<evidence type="ECO:0008006" key="3">
    <source>
        <dbReference type="Google" id="ProtNLM"/>
    </source>
</evidence>
<dbReference type="RefSeq" id="WP_129652110.1">
    <property type="nucleotide sequence ID" value="NZ_JBBMFL010000004.1"/>
</dbReference>
<proteinExistence type="predicted"/>
<evidence type="ECO:0000313" key="1">
    <source>
        <dbReference type="EMBL" id="MEQ2544295.1"/>
    </source>
</evidence>
<name>A0ABV1GV60_9BACT</name>